<reference evidence="1 2" key="1">
    <citation type="submission" date="2019-10" db="EMBL/GenBank/DDBJ databases">
        <title>Deinococcus sp. isolated from soil.</title>
        <authorList>
            <person name="Li Y."/>
            <person name="Wang J."/>
        </authorList>
    </citation>
    <scope>NUCLEOTIDE SEQUENCE [LARGE SCALE GENOMIC DNA]</scope>
    <source>
        <strain evidence="1 2">SDU3-2</strain>
    </source>
</reference>
<proteinExistence type="predicted"/>
<dbReference type="EMBL" id="WBSL01000001">
    <property type="protein sequence ID" value="MPY65144.1"/>
    <property type="molecule type" value="Genomic_DNA"/>
</dbReference>
<accession>A0A7X1NTN3</accession>
<protein>
    <submittedName>
        <fullName evidence="1">Uncharacterized protein</fullName>
    </submittedName>
</protein>
<organism evidence="1 2">
    <name type="scientific">Deinococcus terrestris</name>
    <dbReference type="NCBI Taxonomy" id="2651870"/>
    <lineage>
        <taxon>Bacteria</taxon>
        <taxon>Thermotogati</taxon>
        <taxon>Deinococcota</taxon>
        <taxon>Deinococci</taxon>
        <taxon>Deinococcales</taxon>
        <taxon>Deinococcaceae</taxon>
        <taxon>Deinococcus</taxon>
    </lineage>
</organism>
<dbReference type="Proteomes" id="UP000484842">
    <property type="component" value="Unassembled WGS sequence"/>
</dbReference>
<comment type="caution">
    <text evidence="1">The sequence shown here is derived from an EMBL/GenBank/DDBJ whole genome shotgun (WGS) entry which is preliminary data.</text>
</comment>
<name>A0A7X1NTN3_9DEIO</name>
<evidence type="ECO:0000313" key="2">
    <source>
        <dbReference type="Proteomes" id="UP000484842"/>
    </source>
</evidence>
<keyword evidence="2" id="KW-1185">Reference proteome</keyword>
<evidence type="ECO:0000313" key="1">
    <source>
        <dbReference type="EMBL" id="MPY65144.1"/>
    </source>
</evidence>
<dbReference type="RefSeq" id="WP_152867987.1">
    <property type="nucleotide sequence ID" value="NZ_WBSL01000001.1"/>
</dbReference>
<dbReference type="AlphaFoldDB" id="A0A7X1NTN3"/>
<gene>
    <name evidence="1" type="ORF">F8S09_00340</name>
</gene>
<sequence length="272" mass="29014">MPQPRLPLPPEPAVYSGLHTDHYPWTEVTTDLLTRQGQGLSAVFDAQQGPHWARFVWVGGALRGGFTARGEVGWPQAMAGLPRAQVTLTPLPPALAETLWAAHTHSPQPLEEGWPGGRARLEGGRFSGVLLANGACSYWQGGRLLGGALPEPGTACELLGELRQAPSDAAMLVFWKDLIAATHSHAPLDEAWRSVCVRLAAEHACLDPFAREVTVQGGHLMVEPGVPAHELHPALLTAFRASLARLGQPLNDLPLGTLPDRPEWQAAGLGAA</sequence>